<dbReference type="Pfam" id="PF17917">
    <property type="entry name" value="RT_RNaseH"/>
    <property type="match status" value="1"/>
</dbReference>
<accession>A0A6P9B2X4</accession>
<dbReference type="KEGG" id="pgut:117658467"/>
<keyword evidence="9" id="KW-1185">Reference proteome</keyword>
<evidence type="ECO:0000256" key="3">
    <source>
        <dbReference type="ARBA" id="ARBA00022722"/>
    </source>
</evidence>
<evidence type="ECO:0000256" key="5">
    <source>
        <dbReference type="ARBA" id="ARBA00022801"/>
    </source>
</evidence>
<dbReference type="AlphaFoldDB" id="A0A6P9B2X4"/>
<keyword evidence="6" id="KW-0695">RNA-directed DNA polymerase</keyword>
<dbReference type="PANTHER" id="PTHR33050">
    <property type="entry name" value="REVERSE TRANSCRIPTASE DOMAIN-CONTAINING PROTEIN"/>
    <property type="match status" value="1"/>
</dbReference>
<dbReference type="InParanoid" id="A0A6P9B2X4"/>
<keyword evidence="2" id="KW-0548">Nucleotidyltransferase</keyword>
<dbReference type="GO" id="GO:0004519">
    <property type="term" value="F:endonuclease activity"/>
    <property type="evidence" value="ECO:0007669"/>
    <property type="project" value="UniProtKB-KW"/>
</dbReference>
<evidence type="ECO:0000256" key="1">
    <source>
        <dbReference type="ARBA" id="ARBA00022679"/>
    </source>
</evidence>
<keyword evidence="4" id="KW-0255">Endonuclease</keyword>
<dbReference type="RefSeq" id="XP_034262485.1">
    <property type="nucleotide sequence ID" value="XM_034406594.1"/>
</dbReference>
<keyword evidence="1" id="KW-0808">Transferase</keyword>
<evidence type="ECO:0000313" key="9">
    <source>
        <dbReference type="Proteomes" id="UP001652622"/>
    </source>
</evidence>
<gene>
    <name evidence="10" type="primary">LOC117658467</name>
    <name evidence="11" type="synonym">LOC132710489</name>
</gene>
<protein>
    <submittedName>
        <fullName evidence="10">Uncharacterized protein LOC117658467</fullName>
    </submittedName>
    <submittedName>
        <fullName evidence="11">Uncharacterized protein LOC132710489</fullName>
    </submittedName>
</protein>
<dbReference type="SUPFAM" id="SSF53098">
    <property type="entry name" value="Ribonuclease H-like"/>
    <property type="match status" value="1"/>
</dbReference>
<dbReference type="OMA" id="ELENYWQ"/>
<dbReference type="InterPro" id="IPR052055">
    <property type="entry name" value="Hepadnavirus_pol/RT"/>
</dbReference>
<dbReference type="GO" id="GO:0003964">
    <property type="term" value="F:RNA-directed DNA polymerase activity"/>
    <property type="evidence" value="ECO:0007669"/>
    <property type="project" value="UniProtKB-KW"/>
</dbReference>
<name>A0A6P9B2X4_PANGU</name>
<feature type="compositionally biased region" description="Low complexity" evidence="7">
    <location>
        <begin position="91"/>
        <end position="102"/>
    </location>
</feature>
<organism evidence="9 10">
    <name type="scientific">Pantherophis guttatus</name>
    <name type="common">Corn snake</name>
    <name type="synonym">Elaphe guttata</name>
    <dbReference type="NCBI Taxonomy" id="94885"/>
    <lineage>
        <taxon>Eukaryota</taxon>
        <taxon>Metazoa</taxon>
        <taxon>Chordata</taxon>
        <taxon>Craniata</taxon>
        <taxon>Vertebrata</taxon>
        <taxon>Euteleostomi</taxon>
        <taxon>Lepidosauria</taxon>
        <taxon>Squamata</taxon>
        <taxon>Bifurcata</taxon>
        <taxon>Unidentata</taxon>
        <taxon>Episquamata</taxon>
        <taxon>Toxicofera</taxon>
        <taxon>Serpentes</taxon>
        <taxon>Colubroidea</taxon>
        <taxon>Colubridae</taxon>
        <taxon>Colubrinae</taxon>
        <taxon>Pantherophis</taxon>
    </lineage>
</organism>
<evidence type="ECO:0000313" key="10">
    <source>
        <dbReference type="RefSeq" id="XP_034262485.1"/>
    </source>
</evidence>
<keyword evidence="5" id="KW-0378">Hydrolase</keyword>
<evidence type="ECO:0000259" key="8">
    <source>
        <dbReference type="Pfam" id="PF17917"/>
    </source>
</evidence>
<dbReference type="PROSITE" id="PS51257">
    <property type="entry name" value="PROKAR_LIPOPROTEIN"/>
    <property type="match status" value="1"/>
</dbReference>
<evidence type="ECO:0000313" key="11">
    <source>
        <dbReference type="RefSeq" id="XP_060542738.1"/>
    </source>
</evidence>
<reference evidence="10" key="1">
    <citation type="submission" date="2025-04" db="UniProtKB">
        <authorList>
            <consortium name="RefSeq"/>
        </authorList>
    </citation>
    <scope>IDENTIFICATION</scope>
    <source>
        <tissue evidence="10 11">Blood</tissue>
    </source>
</reference>
<proteinExistence type="predicted"/>
<dbReference type="CDD" id="cd09275">
    <property type="entry name" value="RNase_HI_RT_DIRS1"/>
    <property type="match status" value="1"/>
</dbReference>
<dbReference type="InterPro" id="IPR012337">
    <property type="entry name" value="RNaseH-like_sf"/>
</dbReference>
<dbReference type="Proteomes" id="UP001652622">
    <property type="component" value="Unplaced"/>
</dbReference>
<keyword evidence="3" id="KW-0540">Nuclease</keyword>
<feature type="region of interest" description="Disordered" evidence="7">
    <location>
        <begin position="91"/>
        <end position="114"/>
    </location>
</feature>
<evidence type="ECO:0000256" key="4">
    <source>
        <dbReference type="ARBA" id="ARBA00022759"/>
    </source>
</evidence>
<feature type="domain" description="Reverse transcriptase RNase H-like" evidence="8">
    <location>
        <begin position="146"/>
        <end position="239"/>
    </location>
</feature>
<evidence type="ECO:0000256" key="2">
    <source>
        <dbReference type="ARBA" id="ARBA00022695"/>
    </source>
</evidence>
<dbReference type="PANTHER" id="PTHR33050:SF7">
    <property type="entry name" value="RIBONUCLEASE H"/>
    <property type="match status" value="1"/>
</dbReference>
<dbReference type="GO" id="GO:0003676">
    <property type="term" value="F:nucleic acid binding"/>
    <property type="evidence" value="ECO:0007669"/>
    <property type="project" value="InterPro"/>
</dbReference>
<dbReference type="GO" id="GO:0016787">
    <property type="term" value="F:hydrolase activity"/>
    <property type="evidence" value="ECO:0007669"/>
    <property type="project" value="UniProtKB-KW"/>
</dbReference>
<dbReference type="InterPro" id="IPR041373">
    <property type="entry name" value="RT_RNaseH"/>
</dbReference>
<dbReference type="InterPro" id="IPR036397">
    <property type="entry name" value="RNaseH_sf"/>
</dbReference>
<dbReference type="RefSeq" id="XP_060542738.1">
    <property type="nucleotide sequence ID" value="XM_060686755.1"/>
</dbReference>
<dbReference type="GeneID" id="117658467"/>
<evidence type="ECO:0000256" key="7">
    <source>
        <dbReference type="SAM" id="MobiDB-lite"/>
    </source>
</evidence>
<sequence>MRQDFQLRLSGLQSLLVGSCGFVSGRQMFGTSGDWLQLLSRGTISSAQPWTHSSSRRRIIARFCLPYREDLILVSRVPFEAIPFAPTSLPSSPGLSGTLSPGADNSRISRSTSEARVPLTPQVLRSLAWWTSPALAQGCLFRVPQRVSITTDASLFGWGAHLGSQLAQGQWSVQERGLHINILELRAIFRALRKFAPLLRGLDVLIRTDNVAAKAHINRQGGTRSKALMREASRLFRWAESHLASIHASHISGSANVQADALSRSVVDQTEWSLDPFLFQDIVHRFGLPAVDLFASESNHQLPRFYTRFPVPGAEAVDALISPWPCGLLLYAFPLLPLISRVIRKLLQEQAELILLAPFWPRQPWFADLMALSVDPHWQIPADKISLWQGRLAHPDPQWFRLTVWRLSGSSCPQPGCLRK</sequence>
<evidence type="ECO:0000256" key="6">
    <source>
        <dbReference type="ARBA" id="ARBA00022918"/>
    </source>
</evidence>
<dbReference type="Gene3D" id="3.30.420.10">
    <property type="entry name" value="Ribonuclease H-like superfamily/Ribonuclease H"/>
    <property type="match status" value="1"/>
</dbReference>